<keyword evidence="4 7" id="KW-0808">Transferase</keyword>
<dbReference type="RefSeq" id="WP_138572044.1">
    <property type="nucleotide sequence ID" value="NZ_CP040818.1"/>
</dbReference>
<reference evidence="7 8" key="1">
    <citation type="submission" date="2019-06" db="EMBL/GenBank/DDBJ databases">
        <title>Genome sequence of Rhodobacteraceae bacterium D4M1.</title>
        <authorList>
            <person name="Cao J."/>
        </authorList>
    </citation>
    <scope>NUCLEOTIDE SEQUENCE [LARGE SCALE GENOMIC DNA]</scope>
    <source>
        <strain evidence="7 8">D4M1</strain>
    </source>
</reference>
<accession>A0A5B8FU42</accession>
<name>A0A5B8FU42_9RHOB</name>
<evidence type="ECO:0000256" key="3">
    <source>
        <dbReference type="ARBA" id="ARBA00022676"/>
    </source>
</evidence>
<evidence type="ECO:0000259" key="6">
    <source>
        <dbReference type="Pfam" id="PF00535"/>
    </source>
</evidence>
<keyword evidence="5" id="KW-0472">Membrane</keyword>
<dbReference type="Gene3D" id="3.90.550.10">
    <property type="entry name" value="Spore Coat Polysaccharide Biosynthesis Protein SpsA, Chain A"/>
    <property type="match status" value="1"/>
</dbReference>
<dbReference type="GO" id="GO:0016757">
    <property type="term" value="F:glycosyltransferase activity"/>
    <property type="evidence" value="ECO:0007669"/>
    <property type="project" value="UniProtKB-KW"/>
</dbReference>
<protein>
    <submittedName>
        <fullName evidence="7">Glycosyltransferase</fullName>
    </submittedName>
</protein>
<dbReference type="InterPro" id="IPR001173">
    <property type="entry name" value="Glyco_trans_2-like"/>
</dbReference>
<evidence type="ECO:0000313" key="8">
    <source>
        <dbReference type="Proteomes" id="UP000305888"/>
    </source>
</evidence>
<evidence type="ECO:0000256" key="5">
    <source>
        <dbReference type="ARBA" id="ARBA00023136"/>
    </source>
</evidence>
<dbReference type="OrthoDB" id="5291101at2"/>
<dbReference type="PANTHER" id="PTHR43646">
    <property type="entry name" value="GLYCOSYLTRANSFERASE"/>
    <property type="match status" value="1"/>
</dbReference>
<evidence type="ECO:0000256" key="1">
    <source>
        <dbReference type="ARBA" id="ARBA00004236"/>
    </source>
</evidence>
<dbReference type="KEGG" id="ppru:FDP22_09020"/>
<keyword evidence="8" id="KW-1185">Reference proteome</keyword>
<evidence type="ECO:0000256" key="4">
    <source>
        <dbReference type="ARBA" id="ARBA00022679"/>
    </source>
</evidence>
<dbReference type="InterPro" id="IPR029044">
    <property type="entry name" value="Nucleotide-diphossugar_trans"/>
</dbReference>
<evidence type="ECO:0000313" key="7">
    <source>
        <dbReference type="EMBL" id="QDL91905.1"/>
    </source>
</evidence>
<dbReference type="SUPFAM" id="SSF53448">
    <property type="entry name" value="Nucleotide-diphospho-sugar transferases"/>
    <property type="match status" value="1"/>
</dbReference>
<comment type="subcellular location">
    <subcellularLocation>
        <location evidence="1">Cell membrane</location>
    </subcellularLocation>
</comment>
<dbReference type="PANTHER" id="PTHR43646:SF2">
    <property type="entry name" value="GLYCOSYLTRANSFERASE 2-LIKE DOMAIN-CONTAINING PROTEIN"/>
    <property type="match status" value="1"/>
</dbReference>
<sequence>MSAPISVIIPTLDEADRLGPCLRALYDGLAAGLVRELIIADGGSDDGIEALADELGARLVHSPRGRGHQLAAGAAVARGSWLLVLHPASVPGPGWIEAVGSHIRSRPGKAGWFRLRFDTPGLMPALVAGWANWRSRVFGLPMGDQGLLVPRGLYERAGGYPEAARFEDVSLARALSGQLVAIDAEVTAAAQPHLDQGWWTRGARNWAGLLRHGLGARAARRPGSGLARDGRNG</sequence>
<evidence type="ECO:0000256" key="2">
    <source>
        <dbReference type="ARBA" id="ARBA00022475"/>
    </source>
</evidence>
<keyword evidence="3" id="KW-0328">Glycosyltransferase</keyword>
<dbReference type="EMBL" id="CP040818">
    <property type="protein sequence ID" value="QDL91905.1"/>
    <property type="molecule type" value="Genomic_DNA"/>
</dbReference>
<dbReference type="GO" id="GO:0005886">
    <property type="term" value="C:plasma membrane"/>
    <property type="evidence" value="ECO:0007669"/>
    <property type="project" value="UniProtKB-SubCell"/>
</dbReference>
<dbReference type="Proteomes" id="UP000305888">
    <property type="component" value="Chromosome"/>
</dbReference>
<organism evidence="7 8">
    <name type="scientific">Paroceanicella profunda</name>
    <dbReference type="NCBI Taxonomy" id="2579971"/>
    <lineage>
        <taxon>Bacteria</taxon>
        <taxon>Pseudomonadati</taxon>
        <taxon>Pseudomonadota</taxon>
        <taxon>Alphaproteobacteria</taxon>
        <taxon>Rhodobacterales</taxon>
        <taxon>Paracoccaceae</taxon>
        <taxon>Paroceanicella</taxon>
    </lineage>
</organism>
<feature type="domain" description="Glycosyltransferase 2-like" evidence="6">
    <location>
        <begin position="6"/>
        <end position="103"/>
    </location>
</feature>
<dbReference type="AlphaFoldDB" id="A0A5B8FU42"/>
<gene>
    <name evidence="7" type="ORF">FDP22_09020</name>
</gene>
<dbReference type="Pfam" id="PF00535">
    <property type="entry name" value="Glycos_transf_2"/>
    <property type="match status" value="1"/>
</dbReference>
<keyword evidence="2" id="KW-1003">Cell membrane</keyword>
<proteinExistence type="predicted"/>